<comment type="caution">
    <text evidence="1">The sequence shown here is derived from an EMBL/GenBank/DDBJ whole genome shotgun (WGS) entry which is preliminary data.</text>
</comment>
<dbReference type="Proteomes" id="UP001165960">
    <property type="component" value="Unassembled WGS sequence"/>
</dbReference>
<evidence type="ECO:0000313" key="2">
    <source>
        <dbReference type="Proteomes" id="UP001165960"/>
    </source>
</evidence>
<proteinExistence type="predicted"/>
<dbReference type="EMBL" id="QTSX02004979">
    <property type="protein sequence ID" value="KAJ9063120.1"/>
    <property type="molecule type" value="Genomic_DNA"/>
</dbReference>
<accession>A0ACC2SLC1</accession>
<evidence type="ECO:0000313" key="1">
    <source>
        <dbReference type="EMBL" id="KAJ9063120.1"/>
    </source>
</evidence>
<reference evidence="1" key="1">
    <citation type="submission" date="2022-04" db="EMBL/GenBank/DDBJ databases">
        <title>Genome of the entomopathogenic fungus Entomophthora muscae.</title>
        <authorList>
            <person name="Elya C."/>
            <person name="Lovett B.R."/>
            <person name="Lee E."/>
            <person name="Macias A.M."/>
            <person name="Hajek A.E."/>
            <person name="De Bivort B.L."/>
            <person name="Kasson M.T."/>
            <person name="De Fine Licht H.H."/>
            <person name="Stajich J.E."/>
        </authorList>
    </citation>
    <scope>NUCLEOTIDE SEQUENCE</scope>
    <source>
        <strain evidence="1">Berkeley</strain>
    </source>
</reference>
<organism evidence="1 2">
    <name type="scientific">Entomophthora muscae</name>
    <dbReference type="NCBI Taxonomy" id="34485"/>
    <lineage>
        <taxon>Eukaryota</taxon>
        <taxon>Fungi</taxon>
        <taxon>Fungi incertae sedis</taxon>
        <taxon>Zoopagomycota</taxon>
        <taxon>Entomophthoromycotina</taxon>
        <taxon>Entomophthoromycetes</taxon>
        <taxon>Entomophthorales</taxon>
        <taxon>Entomophthoraceae</taxon>
        <taxon>Entomophthora</taxon>
    </lineage>
</organism>
<sequence>MSGISHSTCKTDDSIFNKLYIKSMYITLIRTVQVGMLNKIPKRLLDSVLDNLVFEEQLVARRVCREWKDVLEPKLTQINIYRAKDRETRRFGKFVKECFSKGNLDDLYLFKSFFVGADAMILDFHSDWDPSPLEKQLFSHLSDRGVKFKLEIDRDYKQFKNIFNFTCITLNFVHRNIIEFLEHVHQPQLKELQLQFRVDTDNVMALITELIEGKFPQLTFLNLRVEVYADLLLSVFPSNLALETMILDIYTEQDGINSAILPANPCFKCLKLTQETFRIIKNSPIPILLESVKEAHLCITYMLYFELEVLFPNLEYLHCQEELLYPGDYELPEAFLPEPQRVTRLDLDFNNGNNLTLDFDQQWPTVRTCALKCPSMTSSKVALRWIFSCLPCLDSLILDIPDLEYPHLKFLGRILYRPLTKLYSRASLPLEFIEAIRIRAPNLTFIMSPLSVETQTALQEIPGLYFEALPGFKRKHERNQGRYFNELGISKINIP</sequence>
<name>A0ACC2SLC1_9FUNG</name>
<keyword evidence="2" id="KW-1185">Reference proteome</keyword>
<gene>
    <name evidence="1" type="ORF">DSO57_1003650</name>
</gene>
<protein>
    <submittedName>
        <fullName evidence="1">Uncharacterized protein</fullName>
    </submittedName>
</protein>